<dbReference type="AlphaFoldDB" id="A0A420YEX9"/>
<reference evidence="1 2" key="1">
    <citation type="submission" date="2018-08" db="EMBL/GenBank/DDBJ databases">
        <title>Draft genome of the lignicolous fungus Coniochaeta pulveracea.</title>
        <authorList>
            <person name="Borstlap C.J."/>
            <person name="De Witt R.N."/>
            <person name="Botha A."/>
            <person name="Volschenk H."/>
        </authorList>
    </citation>
    <scope>NUCLEOTIDE SEQUENCE [LARGE SCALE GENOMIC DNA]</scope>
    <source>
        <strain evidence="1 2">CAB683</strain>
    </source>
</reference>
<comment type="caution">
    <text evidence="1">The sequence shown here is derived from an EMBL/GenBank/DDBJ whole genome shotgun (WGS) entry which is preliminary data.</text>
</comment>
<gene>
    <name evidence="1" type="ORF">DL546_008289</name>
</gene>
<keyword evidence="2" id="KW-1185">Reference proteome</keyword>
<dbReference type="InterPro" id="IPR023213">
    <property type="entry name" value="CAT-like_dom_sf"/>
</dbReference>
<dbReference type="Proteomes" id="UP000275385">
    <property type="component" value="Unassembled WGS sequence"/>
</dbReference>
<dbReference type="Gene3D" id="3.30.559.30">
    <property type="entry name" value="Nonribosomal peptide synthetase, condensation domain"/>
    <property type="match status" value="1"/>
</dbReference>
<dbReference type="EMBL" id="QVQW01000015">
    <property type="protein sequence ID" value="RKU46324.1"/>
    <property type="molecule type" value="Genomic_DNA"/>
</dbReference>
<dbReference type="SUPFAM" id="SSF52777">
    <property type="entry name" value="CoA-dependent acyltransferases"/>
    <property type="match status" value="1"/>
</dbReference>
<evidence type="ECO:0008006" key="3">
    <source>
        <dbReference type="Google" id="ProtNLM"/>
    </source>
</evidence>
<evidence type="ECO:0000313" key="2">
    <source>
        <dbReference type="Proteomes" id="UP000275385"/>
    </source>
</evidence>
<name>A0A420YEX9_9PEZI</name>
<dbReference type="OrthoDB" id="2548233at2759"/>
<protein>
    <recommendedName>
        <fullName evidence="3">Condensation domain-containing protein</fullName>
    </recommendedName>
</protein>
<accession>A0A420YEX9</accession>
<proteinExistence type="predicted"/>
<sequence>MSWTQVASGRYRRQAGENELFLKFIGDGVHRLGREQWSVSTTAVFKASPHISLVDGWNPILRQAWQLLRYLHPSIASTATDTGHIEYAVPDTRELLSQWLDTTFFVLAADDIDADDVIAGFGPNPSATLHFLPAESRVILHTAHWRTDGPGALQLLDAFFSNVASIINGSSTLQLAWGEEVARLVPSVETALRLPDTAPPELVAAAKRYLASAASLAGTVGVPVLGEPSTLPGGTRRVQQELSEHATTALKSACNKHGLKLISAVHAAVATVTYAKAAPENKEKPYASTIRLSLRPCLPAPYNTAAVAAGLYTGGYTVQVHSNQTLLERAQEYDRHYRRGVTEEFLGSRREYARLGLGVLRGGARPSPVSNIDVSFVEGVDDMVTSEYTLQNTGQVCLEVCELGLGVETVTRQPLCFAWEFCGRLTVSLWYNEAYHNHETAEGILVELKEVLHEL</sequence>
<dbReference type="PANTHER" id="PTHR42034">
    <property type="entry name" value="CHROMOSOME 7, WHOLE GENOME SHOTGUN SEQUENCE-RELATED"/>
    <property type="match status" value="1"/>
</dbReference>
<dbReference type="PANTHER" id="PTHR42034:SF1">
    <property type="entry name" value="CONDENSATION DOMAIN-CONTAINING PROTEIN"/>
    <property type="match status" value="1"/>
</dbReference>
<dbReference type="Gene3D" id="3.30.559.10">
    <property type="entry name" value="Chloramphenicol acetyltransferase-like domain"/>
    <property type="match status" value="1"/>
</dbReference>
<organism evidence="1 2">
    <name type="scientific">Coniochaeta pulveracea</name>
    <dbReference type="NCBI Taxonomy" id="177199"/>
    <lineage>
        <taxon>Eukaryota</taxon>
        <taxon>Fungi</taxon>
        <taxon>Dikarya</taxon>
        <taxon>Ascomycota</taxon>
        <taxon>Pezizomycotina</taxon>
        <taxon>Sordariomycetes</taxon>
        <taxon>Sordariomycetidae</taxon>
        <taxon>Coniochaetales</taxon>
        <taxon>Coniochaetaceae</taxon>
        <taxon>Coniochaeta</taxon>
    </lineage>
</organism>
<evidence type="ECO:0000313" key="1">
    <source>
        <dbReference type="EMBL" id="RKU46324.1"/>
    </source>
</evidence>